<keyword evidence="2" id="KW-0732">Signal</keyword>
<reference evidence="3 4" key="1">
    <citation type="submission" date="2017-10" db="EMBL/GenBank/DDBJ databases">
        <title>Whole genome of Pedobacter ginsengisoli T01R-27 isolated from tomato rhizosphere.</title>
        <authorList>
            <person name="Weon H.-Y."/>
            <person name="Lee S.A."/>
            <person name="Sang M.K."/>
            <person name="Song J."/>
        </authorList>
    </citation>
    <scope>NUCLEOTIDE SEQUENCE [LARGE SCALE GENOMIC DNA]</scope>
    <source>
        <strain evidence="3 4">T01R-27</strain>
    </source>
</reference>
<evidence type="ECO:0000313" key="4">
    <source>
        <dbReference type="Proteomes" id="UP000223749"/>
    </source>
</evidence>
<proteinExistence type="predicted"/>
<evidence type="ECO:0000256" key="1">
    <source>
        <dbReference type="SAM" id="MobiDB-lite"/>
    </source>
</evidence>
<accession>A0A2D1U2D8</accession>
<sequence length="173" mass="20399">MKKLVFLALLGAIGLLPNKSNAQVSLSVNIGSQPAWGPSGYDHADYYYMPDIESYYYVPTRQFIYLSNGNWTFSAGLPPRYRDYDLYNGYKVVINSPEPYRYYREHRVRYARYRSYHSQPVRYSREVRYVDRGYDRHDSYKYKKYKDNDRGWKGDRGHGKGHGNGNGRGHGRH</sequence>
<keyword evidence="4" id="KW-1185">Reference proteome</keyword>
<feature type="chain" id="PRO_5013817007" evidence="2">
    <location>
        <begin position="23"/>
        <end position="173"/>
    </location>
</feature>
<feature type="compositionally biased region" description="Gly residues" evidence="1">
    <location>
        <begin position="162"/>
        <end position="173"/>
    </location>
</feature>
<evidence type="ECO:0000313" key="3">
    <source>
        <dbReference type="EMBL" id="ATP55780.1"/>
    </source>
</evidence>
<gene>
    <name evidence="3" type="ORF">CPT03_04515</name>
</gene>
<organism evidence="3 4">
    <name type="scientific">Pedobacter ginsengisoli</name>
    <dbReference type="NCBI Taxonomy" id="363852"/>
    <lineage>
        <taxon>Bacteria</taxon>
        <taxon>Pseudomonadati</taxon>
        <taxon>Bacteroidota</taxon>
        <taxon>Sphingobacteriia</taxon>
        <taxon>Sphingobacteriales</taxon>
        <taxon>Sphingobacteriaceae</taxon>
        <taxon>Pedobacter</taxon>
    </lineage>
</organism>
<dbReference type="OrthoDB" id="799522at2"/>
<dbReference type="KEGG" id="pgs:CPT03_04515"/>
<feature type="signal peptide" evidence="2">
    <location>
        <begin position="1"/>
        <end position="22"/>
    </location>
</feature>
<evidence type="ECO:0000256" key="2">
    <source>
        <dbReference type="SAM" id="SignalP"/>
    </source>
</evidence>
<name>A0A2D1U2D8_9SPHI</name>
<dbReference type="EMBL" id="CP024091">
    <property type="protein sequence ID" value="ATP55780.1"/>
    <property type="molecule type" value="Genomic_DNA"/>
</dbReference>
<dbReference type="AlphaFoldDB" id="A0A2D1U2D8"/>
<dbReference type="Proteomes" id="UP000223749">
    <property type="component" value="Chromosome"/>
</dbReference>
<dbReference type="RefSeq" id="WP_099437725.1">
    <property type="nucleotide sequence ID" value="NZ_CP024091.1"/>
</dbReference>
<feature type="region of interest" description="Disordered" evidence="1">
    <location>
        <begin position="151"/>
        <end position="173"/>
    </location>
</feature>
<protein>
    <submittedName>
        <fullName evidence="3">Uncharacterized protein</fullName>
    </submittedName>
</protein>